<name>A0ABZ2Q0X4_9BURK</name>
<sequence length="107" mass="11846">MSVLSLQSPQWSDINLSQIVNINGTPHATKASIGERLEYADLCDATNKIVERNSYLRRYSVAVKLTTAGGKGYARLRAPQHFCRLAVWPMPSLVLISQAMAQSQLEV</sequence>
<keyword evidence="2" id="KW-1185">Reference proteome</keyword>
<dbReference type="EMBL" id="CP062176">
    <property type="protein sequence ID" value="WXK39621.1"/>
    <property type="molecule type" value="Genomic_DNA"/>
</dbReference>
<gene>
    <name evidence="1" type="ORF">IHE29_10255</name>
</gene>
<dbReference type="RefSeq" id="WP_338910674.1">
    <property type="nucleotide sequence ID" value="NZ_CP062176.1"/>
</dbReference>
<dbReference type="Proteomes" id="UP001493153">
    <property type="component" value="Chromosome"/>
</dbReference>
<organism evidence="1 2">
    <name type="scientific">Mycetohabitans rhizoxinica</name>
    <dbReference type="NCBI Taxonomy" id="412963"/>
    <lineage>
        <taxon>Bacteria</taxon>
        <taxon>Pseudomonadati</taxon>
        <taxon>Pseudomonadota</taxon>
        <taxon>Betaproteobacteria</taxon>
        <taxon>Burkholderiales</taxon>
        <taxon>Burkholderiaceae</taxon>
        <taxon>Mycetohabitans</taxon>
    </lineage>
</organism>
<evidence type="ECO:0000313" key="2">
    <source>
        <dbReference type="Proteomes" id="UP001493153"/>
    </source>
</evidence>
<evidence type="ECO:0000313" key="1">
    <source>
        <dbReference type="EMBL" id="WXK39621.1"/>
    </source>
</evidence>
<accession>A0ABZ2Q0X4</accession>
<reference evidence="1 2" key="1">
    <citation type="submission" date="2020-09" db="EMBL/GenBank/DDBJ databases">
        <title>Genome sequences of Mycetohabitans spp.</title>
        <authorList>
            <person name="Carter M.E."/>
            <person name="Carpenter S.C.D."/>
            <person name="Bogdanove A.J."/>
        </authorList>
    </citation>
    <scope>NUCLEOTIDE SEQUENCE [LARGE SCALE GENOMIC DNA]</scope>
    <source>
        <strain evidence="1 2">B12</strain>
    </source>
</reference>
<proteinExistence type="predicted"/>
<protein>
    <submittedName>
        <fullName evidence="1">Uncharacterized protein</fullName>
    </submittedName>
</protein>